<dbReference type="PANTHER" id="PTHR30026">
    <property type="entry name" value="OUTER MEMBRANE PROTEIN TOLC"/>
    <property type="match status" value="1"/>
</dbReference>
<dbReference type="InterPro" id="IPR051906">
    <property type="entry name" value="TolC-like"/>
</dbReference>
<protein>
    <submittedName>
        <fullName evidence="9">TolC family protein</fullName>
    </submittedName>
</protein>
<name>A0A4P7NZV4_9GAMM</name>
<keyword evidence="3" id="KW-0813">Transport</keyword>
<dbReference type="Proteomes" id="UP000296201">
    <property type="component" value="Chromosome"/>
</dbReference>
<keyword evidence="10" id="KW-1185">Reference proteome</keyword>
<dbReference type="InterPro" id="IPR003423">
    <property type="entry name" value="OMP_efflux"/>
</dbReference>
<evidence type="ECO:0000256" key="7">
    <source>
        <dbReference type="ARBA" id="ARBA00023237"/>
    </source>
</evidence>
<evidence type="ECO:0000256" key="3">
    <source>
        <dbReference type="ARBA" id="ARBA00022448"/>
    </source>
</evidence>
<dbReference type="Gene3D" id="1.20.1600.10">
    <property type="entry name" value="Outer membrane efflux proteins (OEP)"/>
    <property type="match status" value="1"/>
</dbReference>
<dbReference type="AlphaFoldDB" id="A0A4P7NZV4"/>
<dbReference type="InterPro" id="IPR010130">
    <property type="entry name" value="T1SS_OMP_TolC"/>
</dbReference>
<proteinExistence type="inferred from homology"/>
<evidence type="ECO:0000256" key="5">
    <source>
        <dbReference type="ARBA" id="ARBA00022692"/>
    </source>
</evidence>
<keyword evidence="4" id="KW-1134">Transmembrane beta strand</keyword>
<dbReference type="GO" id="GO:0015288">
    <property type="term" value="F:porin activity"/>
    <property type="evidence" value="ECO:0007669"/>
    <property type="project" value="TreeGrafter"/>
</dbReference>
<gene>
    <name evidence="9" type="ORF">GHNINEIG_01385</name>
</gene>
<comment type="similarity">
    <text evidence="2">Belongs to the outer membrane factor (OMF) (TC 1.B.17) family.</text>
</comment>
<evidence type="ECO:0000256" key="1">
    <source>
        <dbReference type="ARBA" id="ARBA00004442"/>
    </source>
</evidence>
<keyword evidence="7" id="KW-0998">Cell outer membrane</keyword>
<dbReference type="EMBL" id="CP032096">
    <property type="protein sequence ID" value="QBZ83333.1"/>
    <property type="molecule type" value="Genomic_DNA"/>
</dbReference>
<dbReference type="SUPFAM" id="SSF56954">
    <property type="entry name" value="Outer membrane efflux proteins (OEP)"/>
    <property type="match status" value="1"/>
</dbReference>
<keyword evidence="8" id="KW-0732">Signal</keyword>
<evidence type="ECO:0000256" key="8">
    <source>
        <dbReference type="SAM" id="SignalP"/>
    </source>
</evidence>
<accession>A0A4P7NZV4</accession>
<sequence precursor="true">MKKITNPRVQKAQKKSLMLPNLTAAMMLVSSTAWSAPGLIDIYQMAVLHDAKLAQARATYQANQEALNIARSPLLPQIAANANYVKNDSNVDTADVTTRELGVSMTQSLYQHDNWARYSQAKYQMQKSEYQIKFAEQDLIVRVSDAYFKVLLAQEDVKLAQAKEEADKTQWDRAKASAEVGLASKTDVLQAKSSYDLSKSQRITSENNLDVAYEELMKLTGKPVSELKVIQLNVDLPAQNLNMSKWESMAEEQNLDVLQVEESANVASKEVEVQKSGHWFNVDLKAQYTDQSYSDYNAFYPGQYADRNNLMVGVYATLPLYSGGGVSAKVSEARANYKAATLGLRDAKESARLNARIQVRNVERGMELVMANRAAVLSNDAFLEAAEEGYKVGLKNLLEVLTARTNMFQARRNLAESLHNVVLSRLKLEATVGRLTADKLVQFDKILSNPTHEKMPKLEKSPS</sequence>
<comment type="subcellular location">
    <subcellularLocation>
        <location evidence="1">Cell outer membrane</location>
    </subcellularLocation>
</comment>
<dbReference type="GO" id="GO:0015562">
    <property type="term" value="F:efflux transmembrane transporter activity"/>
    <property type="evidence" value="ECO:0007669"/>
    <property type="project" value="InterPro"/>
</dbReference>
<feature type="signal peptide" evidence="8">
    <location>
        <begin position="1"/>
        <end position="35"/>
    </location>
</feature>
<dbReference type="PANTHER" id="PTHR30026:SF20">
    <property type="entry name" value="OUTER MEMBRANE PROTEIN TOLC"/>
    <property type="match status" value="1"/>
</dbReference>
<dbReference type="GO" id="GO:1990281">
    <property type="term" value="C:efflux pump complex"/>
    <property type="evidence" value="ECO:0007669"/>
    <property type="project" value="TreeGrafter"/>
</dbReference>
<evidence type="ECO:0000256" key="2">
    <source>
        <dbReference type="ARBA" id="ARBA00007613"/>
    </source>
</evidence>
<evidence type="ECO:0000256" key="6">
    <source>
        <dbReference type="ARBA" id="ARBA00023136"/>
    </source>
</evidence>
<reference evidence="9 10" key="1">
    <citation type="submission" date="2018-08" db="EMBL/GenBank/DDBJ databases">
        <title>Horizontal acquisition of hydrogen conversion ability and other habitat adaptations in Hydrogenovibrio crunogenus strains.</title>
        <authorList>
            <person name="Gonnella G."/>
            <person name="Adam N."/>
            <person name="Perner M."/>
        </authorList>
    </citation>
    <scope>NUCLEOTIDE SEQUENCE [LARGE SCALE GENOMIC DNA]</scope>
    <source>
        <strain evidence="9 10">SP-41</strain>
    </source>
</reference>
<evidence type="ECO:0000313" key="9">
    <source>
        <dbReference type="EMBL" id="QBZ83333.1"/>
    </source>
</evidence>
<dbReference type="GO" id="GO:0009279">
    <property type="term" value="C:cell outer membrane"/>
    <property type="evidence" value="ECO:0007669"/>
    <property type="project" value="UniProtKB-SubCell"/>
</dbReference>
<keyword evidence="6" id="KW-0472">Membrane</keyword>
<evidence type="ECO:0000313" key="10">
    <source>
        <dbReference type="Proteomes" id="UP000296201"/>
    </source>
</evidence>
<dbReference type="NCBIfam" id="TIGR01844">
    <property type="entry name" value="type_I_sec_TolC"/>
    <property type="match status" value="1"/>
</dbReference>
<evidence type="ECO:0000256" key="4">
    <source>
        <dbReference type="ARBA" id="ARBA00022452"/>
    </source>
</evidence>
<keyword evidence="5" id="KW-0812">Transmembrane</keyword>
<organism evidence="9 10">
    <name type="scientific">Hydrogenovibrio crunogenus</name>
    <dbReference type="NCBI Taxonomy" id="39765"/>
    <lineage>
        <taxon>Bacteria</taxon>
        <taxon>Pseudomonadati</taxon>
        <taxon>Pseudomonadota</taxon>
        <taxon>Gammaproteobacteria</taxon>
        <taxon>Thiotrichales</taxon>
        <taxon>Piscirickettsiaceae</taxon>
        <taxon>Hydrogenovibrio</taxon>
    </lineage>
</organism>
<feature type="chain" id="PRO_5020508710" evidence="8">
    <location>
        <begin position="36"/>
        <end position="463"/>
    </location>
</feature>
<dbReference type="Pfam" id="PF02321">
    <property type="entry name" value="OEP"/>
    <property type="match status" value="2"/>
</dbReference>